<sequence>MQLTDSAGDQSFRIPQRLTDIIIGRWNTFLPNFLDEKIKQFIQIDIALLFRLNIFIDFFV</sequence>
<evidence type="ECO:0000313" key="1">
    <source>
        <dbReference type="EMBL" id="PQQ22215.1"/>
    </source>
</evidence>
<protein>
    <submittedName>
        <fullName evidence="1">Uncharacterized protein</fullName>
    </submittedName>
</protein>
<organism evidence="1 2">
    <name type="scientific">Photorhabdus hindustanensis</name>
    <dbReference type="NCBI Taxonomy" id="2918802"/>
    <lineage>
        <taxon>Bacteria</taxon>
        <taxon>Pseudomonadati</taxon>
        <taxon>Pseudomonadota</taxon>
        <taxon>Gammaproteobacteria</taxon>
        <taxon>Enterobacterales</taxon>
        <taxon>Morganellaceae</taxon>
        <taxon>Photorhabdus</taxon>
    </lineage>
</organism>
<reference evidence="1 2" key="1">
    <citation type="submission" date="2018-02" db="EMBL/GenBank/DDBJ databases">
        <title>Five New Genomes of Indian Photorhabdus Isolates TSA.</title>
        <authorList>
            <person name="Dubay B."/>
            <person name="Somvanshi V.S."/>
        </authorList>
    </citation>
    <scope>NUCLEOTIDE SEQUENCE [LARGE SCALE GENOMIC DNA]</scope>
    <source>
        <strain evidence="1 2">H1</strain>
    </source>
</reference>
<dbReference type="EMBL" id="PUWT01000128">
    <property type="protein sequence ID" value="PQQ22215.1"/>
    <property type="molecule type" value="Genomic_DNA"/>
</dbReference>
<dbReference type="AlphaFoldDB" id="A0A2S8PTV1"/>
<keyword evidence="2" id="KW-1185">Reference proteome</keyword>
<evidence type="ECO:0000313" key="2">
    <source>
        <dbReference type="Proteomes" id="UP000239550"/>
    </source>
</evidence>
<accession>A0A2S8PTV1</accession>
<proteinExistence type="predicted"/>
<name>A0A2S8PTV1_9GAMM</name>
<comment type="caution">
    <text evidence="1">The sequence shown here is derived from an EMBL/GenBank/DDBJ whole genome shotgun (WGS) entry which is preliminary data.</text>
</comment>
<gene>
    <name evidence="1" type="ORF">C6H66_24480</name>
</gene>
<dbReference type="Proteomes" id="UP000239550">
    <property type="component" value="Unassembled WGS sequence"/>
</dbReference>